<evidence type="ECO:0000256" key="5">
    <source>
        <dbReference type="ARBA" id="ARBA00022840"/>
    </source>
</evidence>
<keyword evidence="7 11" id="KW-0648">Protein biosynthesis</keyword>
<evidence type="ECO:0000256" key="4">
    <source>
        <dbReference type="ARBA" id="ARBA00022741"/>
    </source>
</evidence>
<dbReference type="PROSITE" id="PS50889">
    <property type="entry name" value="S4"/>
    <property type="match status" value="1"/>
</dbReference>
<sequence length="421" mass="46923">MNNQLLTDLKWRGLIKDCTDLEALDELLEKEQITLYCGFDPTANSLHVGSLLPILTLKRFQDAGHKPLPLVGGATGLIGDPSGKSSERQLNTLETVLGYSDSIKNQLSKFLDFNKGDNAAELVNNYDWTHGLSIIEFLRDIGKNFGINYLLAKDTIASRLESGISYTEFSYTILQAMDFKHLYETKNCKLQIGGSDQWGNITSGLELIRKTNGHEAKAIGFTMPLVTKADGTKFGKTAGGAVWLDPVLTTPYEMYQFFLNTADADVVKFLKFFTFLSKDDIEALETSLNETPHLREAQRALAKELVTLVHGEEAYTKAIKITDALFKGDIAELNSEEIEEGFKDVPSLEVKEDMGLIDLLVELNAASSKRQSREFIKNNSISINGEKQSDLNFVVSKTGAIEGKFTVIRRGKKRYFLIKHV</sequence>
<dbReference type="InterPro" id="IPR024107">
    <property type="entry name" value="Tyr-tRNA-ligase_bac_1"/>
</dbReference>
<evidence type="ECO:0000256" key="8">
    <source>
        <dbReference type="ARBA" id="ARBA00023146"/>
    </source>
</evidence>
<accession>U2DZK7</accession>
<gene>
    <name evidence="14" type="primary">tyrS1</name>
    <name evidence="11" type="synonym">tyrS</name>
    <name evidence="14" type="ORF">HLPCO_000298</name>
</gene>
<proteinExistence type="inferred from homology"/>
<dbReference type="STRING" id="1033810.HLPCO_000298"/>
<evidence type="ECO:0000256" key="1">
    <source>
        <dbReference type="ARBA" id="ARBA00004496"/>
    </source>
</evidence>
<keyword evidence="15" id="KW-1185">Reference proteome</keyword>
<evidence type="ECO:0000313" key="14">
    <source>
        <dbReference type="EMBL" id="ERJ13632.1"/>
    </source>
</evidence>
<dbReference type="GO" id="GO:0042803">
    <property type="term" value="F:protein homodimerization activity"/>
    <property type="evidence" value="ECO:0007669"/>
    <property type="project" value="UniProtKB-ARBA"/>
</dbReference>
<feature type="short sequence motif" description="'KMSKS' region" evidence="11">
    <location>
        <begin position="233"/>
        <end position="237"/>
    </location>
</feature>
<feature type="binding site" evidence="11">
    <location>
        <position position="36"/>
    </location>
    <ligand>
        <name>L-tyrosine</name>
        <dbReference type="ChEBI" id="CHEBI:58315"/>
    </ligand>
</feature>
<dbReference type="Pfam" id="PF00579">
    <property type="entry name" value="tRNA-synt_1b"/>
    <property type="match status" value="1"/>
</dbReference>
<dbReference type="CDD" id="cd00805">
    <property type="entry name" value="TyrRS_core"/>
    <property type="match status" value="1"/>
</dbReference>
<comment type="subunit">
    <text evidence="11">Homodimer.</text>
</comment>
<dbReference type="eggNOG" id="COG0162">
    <property type="taxonomic scope" value="Bacteria"/>
</dbReference>
<comment type="function">
    <text evidence="11">Catalyzes the attachment of tyrosine to tRNA(Tyr) in a two-step reaction: tyrosine is first activated by ATP to form Tyr-AMP and then transferred to the acceptor end of tRNA(Tyr).</text>
</comment>
<keyword evidence="5 11" id="KW-0067">ATP-binding</keyword>
<dbReference type="Gene3D" id="1.10.240.10">
    <property type="entry name" value="Tyrosyl-Transfer RNA Synthetase"/>
    <property type="match status" value="1"/>
</dbReference>
<dbReference type="PANTHER" id="PTHR11766:SF0">
    <property type="entry name" value="TYROSINE--TRNA LIGASE, MITOCHONDRIAL"/>
    <property type="match status" value="1"/>
</dbReference>
<feature type="domain" description="RNA-binding S4" evidence="13">
    <location>
        <begin position="354"/>
        <end position="416"/>
    </location>
</feature>
<dbReference type="HAMAP" id="MF_02006">
    <property type="entry name" value="Tyr_tRNA_synth_type1"/>
    <property type="match status" value="1"/>
</dbReference>
<dbReference type="NCBIfam" id="TIGR00234">
    <property type="entry name" value="tyrS"/>
    <property type="match status" value="1"/>
</dbReference>
<feature type="binding site" evidence="11">
    <location>
        <position position="175"/>
    </location>
    <ligand>
        <name>L-tyrosine</name>
        <dbReference type="ChEBI" id="CHEBI:58315"/>
    </ligand>
</feature>
<evidence type="ECO:0000256" key="3">
    <source>
        <dbReference type="ARBA" id="ARBA00022598"/>
    </source>
</evidence>
<organism evidence="14 15">
    <name type="scientific">Haloplasma contractile SSD-17B</name>
    <dbReference type="NCBI Taxonomy" id="1033810"/>
    <lineage>
        <taxon>Bacteria</taxon>
        <taxon>Bacillati</taxon>
        <taxon>Mycoplasmatota</taxon>
        <taxon>Mollicutes</taxon>
        <taxon>Haloplasmatales</taxon>
        <taxon>Haloplasmataceae</taxon>
        <taxon>Haloplasma</taxon>
    </lineage>
</organism>
<dbReference type="InterPro" id="IPR002307">
    <property type="entry name" value="Tyr-tRNA-ligase"/>
</dbReference>
<dbReference type="OrthoDB" id="9804243at2"/>
<evidence type="ECO:0000259" key="13">
    <source>
        <dbReference type="SMART" id="SM00363"/>
    </source>
</evidence>
<keyword evidence="2 11" id="KW-0963">Cytoplasm</keyword>
<dbReference type="FunFam" id="3.40.50.620:FF:000008">
    <property type="entry name" value="Tyrosine--tRNA ligase"/>
    <property type="match status" value="1"/>
</dbReference>
<dbReference type="PANTHER" id="PTHR11766">
    <property type="entry name" value="TYROSYL-TRNA SYNTHETASE"/>
    <property type="match status" value="1"/>
</dbReference>
<keyword evidence="4 11" id="KW-0547">Nucleotide-binding</keyword>
<dbReference type="FunCoup" id="U2DZK7">
    <property type="interactions" value="385"/>
</dbReference>
<comment type="similarity">
    <text evidence="10 11">Belongs to the class-I aminoacyl-tRNA synthetase family. TyrS type 1 subfamily.</text>
</comment>
<dbReference type="GO" id="GO:0005829">
    <property type="term" value="C:cytosol"/>
    <property type="evidence" value="ECO:0007669"/>
    <property type="project" value="TreeGrafter"/>
</dbReference>
<reference evidence="14 15" key="2">
    <citation type="journal article" date="2013" name="PLoS ONE">
        <title>INDIGO - INtegrated Data Warehouse of MIcrobial GenOmes with Examples from the Red Sea Extremophiles.</title>
        <authorList>
            <person name="Alam I."/>
            <person name="Antunes A."/>
            <person name="Kamau A.A."/>
            <person name="Ba Alawi W."/>
            <person name="Kalkatawi M."/>
            <person name="Stingl U."/>
            <person name="Bajic V.B."/>
        </authorList>
    </citation>
    <scope>NUCLEOTIDE SEQUENCE [LARGE SCALE GENOMIC DNA]</scope>
    <source>
        <strain evidence="14 15">SSD-17B</strain>
    </source>
</reference>
<dbReference type="InterPro" id="IPR036986">
    <property type="entry name" value="S4_RNA-bd_sf"/>
</dbReference>
<dbReference type="Proteomes" id="UP000005707">
    <property type="component" value="Unassembled WGS sequence"/>
</dbReference>
<evidence type="ECO:0000256" key="11">
    <source>
        <dbReference type="HAMAP-Rule" id="MF_02006"/>
    </source>
</evidence>
<dbReference type="Gene3D" id="3.40.50.620">
    <property type="entry name" value="HUPs"/>
    <property type="match status" value="1"/>
</dbReference>
<dbReference type="GO" id="GO:0004831">
    <property type="term" value="F:tyrosine-tRNA ligase activity"/>
    <property type="evidence" value="ECO:0007669"/>
    <property type="project" value="UniProtKB-UniRule"/>
</dbReference>
<dbReference type="AlphaFoldDB" id="U2DZK7"/>
<dbReference type="InParanoid" id="U2DZK7"/>
<comment type="caution">
    <text evidence="14">The sequence shown here is derived from an EMBL/GenBank/DDBJ whole genome shotgun (WGS) entry which is preliminary data.</text>
</comment>
<dbReference type="GO" id="GO:0006437">
    <property type="term" value="P:tyrosyl-tRNA aminoacylation"/>
    <property type="evidence" value="ECO:0007669"/>
    <property type="project" value="UniProtKB-UniRule"/>
</dbReference>
<evidence type="ECO:0000313" key="15">
    <source>
        <dbReference type="Proteomes" id="UP000005707"/>
    </source>
</evidence>
<keyword evidence="6 12" id="KW-0694">RNA-binding</keyword>
<dbReference type="EMBL" id="AFNU02000001">
    <property type="protein sequence ID" value="ERJ13632.1"/>
    <property type="molecule type" value="Genomic_DNA"/>
</dbReference>
<evidence type="ECO:0000256" key="6">
    <source>
        <dbReference type="ARBA" id="ARBA00022884"/>
    </source>
</evidence>
<evidence type="ECO:0000256" key="2">
    <source>
        <dbReference type="ARBA" id="ARBA00022490"/>
    </source>
</evidence>
<name>U2DZK7_9MOLU</name>
<protein>
    <recommendedName>
        <fullName evidence="11">Tyrosine--tRNA ligase</fullName>
        <ecNumber evidence="11">6.1.1.1</ecNumber>
    </recommendedName>
    <alternativeName>
        <fullName evidence="11">Tyrosyl-tRNA synthetase</fullName>
        <shortName evidence="11">TyrRS</shortName>
    </alternativeName>
</protein>
<dbReference type="InterPro" id="IPR002305">
    <property type="entry name" value="aa-tRNA-synth_Ic"/>
</dbReference>
<dbReference type="PRINTS" id="PR01040">
    <property type="entry name" value="TRNASYNTHTYR"/>
</dbReference>
<dbReference type="GO" id="GO:0003723">
    <property type="term" value="F:RNA binding"/>
    <property type="evidence" value="ECO:0007669"/>
    <property type="project" value="UniProtKB-KW"/>
</dbReference>
<dbReference type="InterPro" id="IPR054608">
    <property type="entry name" value="SYY-like_C"/>
</dbReference>
<feature type="binding site" evidence="11">
    <location>
        <position position="236"/>
    </location>
    <ligand>
        <name>ATP</name>
        <dbReference type="ChEBI" id="CHEBI:30616"/>
    </ligand>
</feature>
<dbReference type="FunFam" id="1.10.240.10:FF:000001">
    <property type="entry name" value="Tyrosine--tRNA ligase"/>
    <property type="match status" value="1"/>
</dbReference>
<dbReference type="SUPFAM" id="SSF52374">
    <property type="entry name" value="Nucleotidylyl transferase"/>
    <property type="match status" value="1"/>
</dbReference>
<evidence type="ECO:0000256" key="10">
    <source>
        <dbReference type="ARBA" id="ARBA00060965"/>
    </source>
</evidence>
<dbReference type="InterPro" id="IPR024088">
    <property type="entry name" value="Tyr-tRNA-ligase_bac-type"/>
</dbReference>
<feature type="binding site" evidence="11">
    <location>
        <position position="171"/>
    </location>
    <ligand>
        <name>L-tyrosine</name>
        <dbReference type="ChEBI" id="CHEBI:58315"/>
    </ligand>
</feature>
<dbReference type="RefSeq" id="WP_008826263.1">
    <property type="nucleotide sequence ID" value="NZ_AFNU02000001.1"/>
</dbReference>
<dbReference type="InterPro" id="IPR014729">
    <property type="entry name" value="Rossmann-like_a/b/a_fold"/>
</dbReference>
<evidence type="ECO:0000256" key="7">
    <source>
        <dbReference type="ARBA" id="ARBA00022917"/>
    </source>
</evidence>
<dbReference type="SMART" id="SM00363">
    <property type="entry name" value="S4"/>
    <property type="match status" value="1"/>
</dbReference>
<evidence type="ECO:0000256" key="9">
    <source>
        <dbReference type="ARBA" id="ARBA00048248"/>
    </source>
</evidence>
<keyword evidence="8 11" id="KW-0030">Aminoacyl-tRNA synthetase</keyword>
<feature type="short sequence motif" description="'HIGH' region" evidence="11">
    <location>
        <begin position="41"/>
        <end position="50"/>
    </location>
</feature>
<evidence type="ECO:0000256" key="12">
    <source>
        <dbReference type="PROSITE-ProRule" id="PRU00182"/>
    </source>
</evidence>
<dbReference type="SUPFAM" id="SSF55174">
    <property type="entry name" value="Alpha-L RNA-binding motif"/>
    <property type="match status" value="1"/>
</dbReference>
<dbReference type="Gene3D" id="3.10.290.10">
    <property type="entry name" value="RNA-binding S4 domain"/>
    <property type="match status" value="1"/>
</dbReference>
<comment type="catalytic activity">
    <reaction evidence="9 11">
        <text>tRNA(Tyr) + L-tyrosine + ATP = L-tyrosyl-tRNA(Tyr) + AMP + diphosphate + H(+)</text>
        <dbReference type="Rhea" id="RHEA:10220"/>
        <dbReference type="Rhea" id="RHEA-COMP:9706"/>
        <dbReference type="Rhea" id="RHEA-COMP:9707"/>
        <dbReference type="ChEBI" id="CHEBI:15378"/>
        <dbReference type="ChEBI" id="CHEBI:30616"/>
        <dbReference type="ChEBI" id="CHEBI:33019"/>
        <dbReference type="ChEBI" id="CHEBI:58315"/>
        <dbReference type="ChEBI" id="CHEBI:78442"/>
        <dbReference type="ChEBI" id="CHEBI:78536"/>
        <dbReference type="ChEBI" id="CHEBI:456215"/>
        <dbReference type="EC" id="6.1.1.1"/>
    </reaction>
</comment>
<dbReference type="GO" id="GO:0005524">
    <property type="term" value="F:ATP binding"/>
    <property type="evidence" value="ECO:0007669"/>
    <property type="project" value="UniProtKB-UniRule"/>
</dbReference>
<dbReference type="EC" id="6.1.1.1" evidence="11"/>
<comment type="subcellular location">
    <subcellularLocation>
        <location evidence="1 11">Cytoplasm</location>
    </subcellularLocation>
</comment>
<dbReference type="Pfam" id="PF22421">
    <property type="entry name" value="SYY_C-terminal"/>
    <property type="match status" value="1"/>
</dbReference>
<reference evidence="14 15" key="1">
    <citation type="journal article" date="2011" name="J. Bacteriol.">
        <title>Genome sequence of Haloplasma contractile, an unusual contractile bacterium from a deep-sea anoxic brine lake.</title>
        <authorList>
            <person name="Antunes A."/>
            <person name="Alam I."/>
            <person name="El Dorry H."/>
            <person name="Siam R."/>
            <person name="Robertson A."/>
            <person name="Bajic V.B."/>
            <person name="Stingl U."/>
        </authorList>
    </citation>
    <scope>NUCLEOTIDE SEQUENCE [LARGE SCALE GENOMIC DNA]</scope>
    <source>
        <strain evidence="14 15">SSD-17B</strain>
    </source>
</reference>
<dbReference type="InterPro" id="IPR002942">
    <property type="entry name" value="S4_RNA-bd"/>
</dbReference>
<keyword evidence="3 11" id="KW-0436">Ligase</keyword>